<feature type="domain" description="Aminotransferase class V" evidence="2">
    <location>
        <begin position="41"/>
        <end position="450"/>
    </location>
</feature>
<proteinExistence type="predicted"/>
<evidence type="ECO:0000313" key="4">
    <source>
        <dbReference type="Proteomes" id="UP000533900"/>
    </source>
</evidence>
<evidence type="ECO:0000256" key="1">
    <source>
        <dbReference type="ARBA" id="ARBA00022898"/>
    </source>
</evidence>
<dbReference type="Gene3D" id="3.40.640.10">
    <property type="entry name" value="Type I PLP-dependent aspartate aminotransferase-like (Major domain)"/>
    <property type="match status" value="1"/>
</dbReference>
<evidence type="ECO:0000313" key="3">
    <source>
        <dbReference type="EMBL" id="MBC2846775.1"/>
    </source>
</evidence>
<reference evidence="3" key="1">
    <citation type="submission" date="2020-08" db="EMBL/GenBank/DDBJ databases">
        <title>Winogradskyella ouciana sp. nov., isolated from the hadal seawater of the Mariana Trench.</title>
        <authorList>
            <person name="He X."/>
        </authorList>
    </citation>
    <scope>NUCLEOTIDE SEQUENCE [LARGE SCALE GENOMIC DNA]</scope>
    <source>
        <strain evidence="3">KCTC 52348</strain>
    </source>
</reference>
<keyword evidence="1" id="KW-0663">Pyridoxal phosphate</keyword>
<dbReference type="AlphaFoldDB" id="A0A842IVD0"/>
<dbReference type="RefSeq" id="WP_185790483.1">
    <property type="nucleotide sequence ID" value="NZ_JACLCP010000007.1"/>
</dbReference>
<dbReference type="SUPFAM" id="SSF53383">
    <property type="entry name" value="PLP-dependent transferases"/>
    <property type="match status" value="1"/>
</dbReference>
<keyword evidence="4" id="KW-1185">Reference proteome</keyword>
<dbReference type="PANTHER" id="PTHR43586">
    <property type="entry name" value="CYSTEINE DESULFURASE"/>
    <property type="match status" value="1"/>
</dbReference>
<dbReference type="PANTHER" id="PTHR43586:SF8">
    <property type="entry name" value="CYSTEINE DESULFURASE 1, CHLOROPLASTIC"/>
    <property type="match status" value="1"/>
</dbReference>
<name>A0A842IVD0_9FLAO</name>
<gene>
    <name evidence="3" type="ORF">H7F21_16830</name>
</gene>
<dbReference type="InterPro" id="IPR015424">
    <property type="entry name" value="PyrdxlP-dep_Trfase"/>
</dbReference>
<keyword evidence="3" id="KW-0032">Aminotransferase</keyword>
<dbReference type="Gene3D" id="3.90.1150.10">
    <property type="entry name" value="Aspartate Aminotransferase, domain 1"/>
    <property type="match status" value="1"/>
</dbReference>
<dbReference type="EMBL" id="JACLCP010000007">
    <property type="protein sequence ID" value="MBC2846775.1"/>
    <property type="molecule type" value="Genomic_DNA"/>
</dbReference>
<protein>
    <submittedName>
        <fullName evidence="3">Aminotransferase class V-fold PLP-dependent enzyme</fullName>
    </submittedName>
</protein>
<dbReference type="Pfam" id="PF00266">
    <property type="entry name" value="Aminotran_5"/>
    <property type="match status" value="1"/>
</dbReference>
<evidence type="ECO:0000259" key="2">
    <source>
        <dbReference type="Pfam" id="PF00266"/>
    </source>
</evidence>
<comment type="caution">
    <text evidence="3">The sequence shown here is derived from an EMBL/GenBank/DDBJ whole genome shotgun (WGS) entry which is preliminary data.</text>
</comment>
<accession>A0A842IVD0</accession>
<organism evidence="3 4">
    <name type="scientific">Winogradskyella flava</name>
    <dbReference type="NCBI Taxonomy" id="1884876"/>
    <lineage>
        <taxon>Bacteria</taxon>
        <taxon>Pseudomonadati</taxon>
        <taxon>Bacteroidota</taxon>
        <taxon>Flavobacteriia</taxon>
        <taxon>Flavobacteriales</taxon>
        <taxon>Flavobacteriaceae</taxon>
        <taxon>Winogradskyella</taxon>
    </lineage>
</organism>
<dbReference type="Proteomes" id="UP000533900">
    <property type="component" value="Unassembled WGS sequence"/>
</dbReference>
<dbReference type="GO" id="GO:0008483">
    <property type="term" value="F:transaminase activity"/>
    <property type="evidence" value="ECO:0007669"/>
    <property type="project" value="UniProtKB-KW"/>
</dbReference>
<dbReference type="InterPro" id="IPR015421">
    <property type="entry name" value="PyrdxlP-dep_Trfase_major"/>
</dbReference>
<dbReference type="InterPro" id="IPR000192">
    <property type="entry name" value="Aminotrans_V_dom"/>
</dbReference>
<dbReference type="InterPro" id="IPR015422">
    <property type="entry name" value="PyrdxlP-dep_Trfase_small"/>
</dbReference>
<keyword evidence="3" id="KW-0808">Transferase</keyword>
<sequence>MISETTKQYTTKLEAYFEQFRKHIIGQDQTFVSPYGEQRIIYTDWTASGRLYRPIEEKLCNEFGPFVANTHTETTVSGTAMTKAYHKAKHIIKDHVNASEDDVLIVTGNGMTGVVNKFQRILGLKVPENLRDYTDIPDEIRPVVFISHMEHHSNQTSWLETMAKVEVVPPDESGLFSLKNLETLLEQYKDCTLKICSIVGGSNVTGIQTPYHDVAKLMHKHGGVCFVDFACSAPYVNINMHPKDEDSYLDAIFFSPHKFLGGPGTSGVLVFNKKLYHNMVPDCPGGGTVSWTNPWGEHKYIDNIEDREDGGTPGFLQTIKTALSIKLKEQMGVDNILKREHELVHTVFRKLEPVSNINILASKHKERLGVISFYIDDLHYNLGVKLLNDRFGIQTRGGCSCAGTYGHFLLHVDQQTSKELTDEISIGDLVRKPGWIRMSIHPTTTNAEIEFVCDSIIALAKHHDAWAKDYEYSRCNNEFIHKTLLHKPCNATNVDDWFDLD</sequence>